<protein>
    <recommendedName>
        <fullName evidence="2">DUF5641 domain-containing protein</fullName>
    </recommendedName>
</protein>
<dbReference type="Pfam" id="PF05380">
    <property type="entry name" value="Peptidase_A17"/>
    <property type="match status" value="1"/>
</dbReference>
<dbReference type="Gene3D" id="3.30.420.10">
    <property type="entry name" value="Ribonuclease H-like superfamily/Ribonuclease H"/>
    <property type="match status" value="1"/>
</dbReference>
<dbReference type="Pfam" id="PF18701">
    <property type="entry name" value="DUF5641"/>
    <property type="match status" value="1"/>
</dbReference>
<dbReference type="PANTHER" id="PTHR47331:SF6">
    <property type="entry name" value="DOUBLECORTIN DOMAIN-CONTAINING PROTEIN"/>
    <property type="match status" value="1"/>
</dbReference>
<accession>A0A5C6P4T7</accession>
<dbReference type="AlphaFoldDB" id="A0A5C6P4T7"/>
<reference evidence="3 4" key="1">
    <citation type="submission" date="2019-04" db="EMBL/GenBank/DDBJ databases">
        <title>Chromosome genome assembly for Takifugu flavidus.</title>
        <authorList>
            <person name="Xiao S."/>
        </authorList>
    </citation>
    <scope>NUCLEOTIDE SEQUENCE [LARGE SCALE GENOMIC DNA]</scope>
    <source>
        <strain evidence="3">HTHZ2018</strain>
        <tissue evidence="3">Muscle</tissue>
    </source>
</reference>
<evidence type="ECO:0000313" key="4">
    <source>
        <dbReference type="Proteomes" id="UP000324091"/>
    </source>
</evidence>
<evidence type="ECO:0000259" key="2">
    <source>
        <dbReference type="Pfam" id="PF18701"/>
    </source>
</evidence>
<dbReference type="GO" id="GO:0003676">
    <property type="term" value="F:nucleic acid binding"/>
    <property type="evidence" value="ECO:0007669"/>
    <property type="project" value="InterPro"/>
</dbReference>
<feature type="domain" description="DUF5641" evidence="2">
    <location>
        <begin position="347"/>
        <end position="386"/>
    </location>
</feature>
<sequence>MAIAAVAYLRALDFDGKWHVGFVMGKSKLAPYPMHTVPRLELCAAVLAVELAEVIQSEMDIESQAVRFFTDRRFYTYVANRVARIRSSTEPKQWQYMMTDENPADHGTSQLSPSQEEKAESFELVQPDADKDIRPQVTCLITKVHIFKAVQEDVYEEELKCLTQGIKVHRQSPLARLDPYIDENGLIRVGGGRRLTLGIIFKCVICKKLRGKREVQKMSELPADRELQVNTDDPEIKSYLQDQGCTWTFNAPHSSHMGGAWERLIGVSRRILDGLLIKDGHTRLTHEVLSTLMAEVMAIMNAQPLVPISYDAEIPEMLSPATLLTQKASLTPAPLGDFKLDHLCKVQWRQVQSLADSFWKRWRVEYLATLQPRRSGPQRSLTSRRGTLC</sequence>
<proteinExistence type="predicted"/>
<dbReference type="EMBL" id="RHFK02000006">
    <property type="protein sequence ID" value="TWW74375.1"/>
    <property type="molecule type" value="Genomic_DNA"/>
</dbReference>
<name>A0A5C6P4T7_9TELE</name>
<organism evidence="3 4">
    <name type="scientific">Takifugu flavidus</name>
    <name type="common">sansaifugu</name>
    <dbReference type="NCBI Taxonomy" id="433684"/>
    <lineage>
        <taxon>Eukaryota</taxon>
        <taxon>Metazoa</taxon>
        <taxon>Chordata</taxon>
        <taxon>Craniata</taxon>
        <taxon>Vertebrata</taxon>
        <taxon>Euteleostomi</taxon>
        <taxon>Actinopterygii</taxon>
        <taxon>Neopterygii</taxon>
        <taxon>Teleostei</taxon>
        <taxon>Neoteleostei</taxon>
        <taxon>Acanthomorphata</taxon>
        <taxon>Eupercaria</taxon>
        <taxon>Tetraodontiformes</taxon>
        <taxon>Tetradontoidea</taxon>
        <taxon>Tetraodontidae</taxon>
        <taxon>Takifugu</taxon>
    </lineage>
</organism>
<dbReference type="PANTHER" id="PTHR47331">
    <property type="entry name" value="PHD-TYPE DOMAIN-CONTAINING PROTEIN"/>
    <property type="match status" value="1"/>
</dbReference>
<gene>
    <name evidence="3" type="ORF">D4764_14G0003760</name>
</gene>
<evidence type="ECO:0000313" key="3">
    <source>
        <dbReference type="EMBL" id="TWW74375.1"/>
    </source>
</evidence>
<dbReference type="InterPro" id="IPR008042">
    <property type="entry name" value="Retrotrans_Pao"/>
</dbReference>
<dbReference type="InterPro" id="IPR040676">
    <property type="entry name" value="DUF5641"/>
</dbReference>
<evidence type="ECO:0000256" key="1">
    <source>
        <dbReference type="SAM" id="MobiDB-lite"/>
    </source>
</evidence>
<dbReference type="Proteomes" id="UP000324091">
    <property type="component" value="Chromosome 14"/>
</dbReference>
<feature type="region of interest" description="Disordered" evidence="1">
    <location>
        <begin position="100"/>
        <end position="120"/>
    </location>
</feature>
<comment type="caution">
    <text evidence="3">The sequence shown here is derived from an EMBL/GenBank/DDBJ whole genome shotgun (WGS) entry which is preliminary data.</text>
</comment>
<keyword evidence="4" id="KW-1185">Reference proteome</keyword>
<dbReference type="InterPro" id="IPR036397">
    <property type="entry name" value="RNaseH_sf"/>
</dbReference>